<proteinExistence type="predicted"/>
<evidence type="ECO:0000313" key="1">
    <source>
        <dbReference type="EMBL" id="AGP38906.1"/>
    </source>
</evidence>
<dbReference type="AlphaFoldDB" id="S4Y372"/>
<dbReference type="KEGG" id="scu:SCE1572_33110"/>
<dbReference type="EMBL" id="CP003969">
    <property type="protein sequence ID" value="AGP38906.1"/>
    <property type="molecule type" value="Genomic_DNA"/>
</dbReference>
<gene>
    <name evidence="1" type="ORF">SCE1572_33110</name>
</gene>
<accession>S4Y372</accession>
<sequence length="35" mass="3625">MPWPVRDSTLGSLSATWIVNEPGRCAPEGGVKVGG</sequence>
<organism evidence="1 2">
    <name type="scientific">Sorangium cellulosum So0157-2</name>
    <dbReference type="NCBI Taxonomy" id="1254432"/>
    <lineage>
        <taxon>Bacteria</taxon>
        <taxon>Pseudomonadati</taxon>
        <taxon>Myxococcota</taxon>
        <taxon>Polyangia</taxon>
        <taxon>Polyangiales</taxon>
        <taxon>Polyangiaceae</taxon>
        <taxon>Sorangium</taxon>
    </lineage>
</organism>
<dbReference type="Proteomes" id="UP000014803">
    <property type="component" value="Chromosome"/>
</dbReference>
<protein>
    <submittedName>
        <fullName evidence="1">Uncharacterized protein</fullName>
    </submittedName>
</protein>
<evidence type="ECO:0000313" key="2">
    <source>
        <dbReference type="Proteomes" id="UP000014803"/>
    </source>
</evidence>
<dbReference type="HOGENOM" id="CLU_3367368_0_0_7"/>
<reference evidence="1 2" key="1">
    <citation type="journal article" date="2013" name="Sci. Rep.">
        <title>Extraordinary expansion of a Sorangium cellulosum genome from an alkaline milieu.</title>
        <authorList>
            <person name="Han K."/>
            <person name="Li Z.F."/>
            <person name="Peng R."/>
            <person name="Zhu L.P."/>
            <person name="Zhou T."/>
            <person name="Wang L.G."/>
            <person name="Li S.G."/>
            <person name="Zhang X.B."/>
            <person name="Hu W."/>
            <person name="Wu Z.H."/>
            <person name="Qin N."/>
            <person name="Li Y.Z."/>
        </authorList>
    </citation>
    <scope>NUCLEOTIDE SEQUENCE [LARGE SCALE GENOMIC DNA]</scope>
    <source>
        <strain evidence="1 2">So0157-2</strain>
    </source>
</reference>
<name>S4Y372_SORCE</name>